<evidence type="ECO:0000256" key="1">
    <source>
        <dbReference type="SAM" id="SignalP"/>
    </source>
</evidence>
<dbReference type="Proteomes" id="UP001059617">
    <property type="component" value="Chromosome"/>
</dbReference>
<dbReference type="Gene3D" id="1.20.1260.10">
    <property type="match status" value="1"/>
</dbReference>
<sequence>MLAVVGVVLLMMAAGCGATRPAADDRASADNTAAAGGSAGTEFGGTDLAWIELMIPMDEQALPVLDLLAQRAADPELAKVAVGLRTVYDAELPKLRALGQQAAIPADNPHKGHKMPGLVDADRLASIRDATGAEFERQAVECLREHLDQLASLAKSELRNGTSPAVKAVAQTVADTRTTYRARLPE</sequence>
<dbReference type="EMBL" id="CP073720">
    <property type="protein sequence ID" value="UWP78697.1"/>
    <property type="molecule type" value="Genomic_DNA"/>
</dbReference>
<reference evidence="3" key="2">
    <citation type="submission" date="2022-09" db="EMBL/GenBank/DDBJ databases">
        <title>Biosynthetic gene clusters of Dactylosporangioum fulvum.</title>
        <authorList>
            <person name="Caradec T."/>
        </authorList>
    </citation>
    <scope>NUCLEOTIDE SEQUENCE</scope>
    <source>
        <strain evidence="3">NRRL B-16292</strain>
    </source>
</reference>
<evidence type="ECO:0000313" key="4">
    <source>
        <dbReference type="Proteomes" id="UP001059617"/>
    </source>
</evidence>
<dbReference type="InterPro" id="IPR005183">
    <property type="entry name" value="DUF305_CopM-like"/>
</dbReference>
<evidence type="ECO:0000259" key="2">
    <source>
        <dbReference type="Pfam" id="PF03713"/>
    </source>
</evidence>
<accession>A0ABY5VM37</accession>
<reference evidence="3" key="1">
    <citation type="submission" date="2021-04" db="EMBL/GenBank/DDBJ databases">
        <authorList>
            <person name="Hartkoorn R.C."/>
            <person name="Beaudoing E."/>
            <person name="Hot D."/>
        </authorList>
    </citation>
    <scope>NUCLEOTIDE SEQUENCE</scope>
    <source>
        <strain evidence="3">NRRL B-16292</strain>
    </source>
</reference>
<evidence type="ECO:0000313" key="3">
    <source>
        <dbReference type="EMBL" id="UWP78697.1"/>
    </source>
</evidence>
<name>A0ABY5VM37_9ACTN</name>
<dbReference type="InterPro" id="IPR012347">
    <property type="entry name" value="Ferritin-like"/>
</dbReference>
<feature type="signal peptide" evidence="1">
    <location>
        <begin position="1"/>
        <end position="18"/>
    </location>
</feature>
<dbReference type="RefSeq" id="WP_259856033.1">
    <property type="nucleotide sequence ID" value="NZ_BAAAST010000105.1"/>
</dbReference>
<proteinExistence type="predicted"/>
<organism evidence="3 4">
    <name type="scientific">Dactylosporangium fulvum</name>
    <dbReference type="NCBI Taxonomy" id="53359"/>
    <lineage>
        <taxon>Bacteria</taxon>
        <taxon>Bacillati</taxon>
        <taxon>Actinomycetota</taxon>
        <taxon>Actinomycetes</taxon>
        <taxon>Micromonosporales</taxon>
        <taxon>Micromonosporaceae</taxon>
        <taxon>Dactylosporangium</taxon>
    </lineage>
</organism>
<dbReference type="Pfam" id="PF03713">
    <property type="entry name" value="DUF305"/>
    <property type="match status" value="1"/>
</dbReference>
<keyword evidence="4" id="KW-1185">Reference proteome</keyword>
<protein>
    <submittedName>
        <fullName evidence="3">DUF305 domain-containing protein</fullName>
    </submittedName>
</protein>
<keyword evidence="1" id="KW-0732">Signal</keyword>
<feature type="chain" id="PRO_5046447258" evidence="1">
    <location>
        <begin position="19"/>
        <end position="186"/>
    </location>
</feature>
<gene>
    <name evidence="3" type="ORF">Dfulv_26365</name>
</gene>
<feature type="domain" description="DUF305" evidence="2">
    <location>
        <begin position="47"/>
        <end position="178"/>
    </location>
</feature>